<evidence type="ECO:0000256" key="3">
    <source>
        <dbReference type="ARBA" id="ARBA00012128"/>
    </source>
</evidence>
<dbReference type="NCBIfam" id="TIGR01767">
    <property type="entry name" value="MTRK"/>
    <property type="match status" value="1"/>
</dbReference>
<keyword evidence="4 9" id="KW-0808">Transferase</keyword>
<dbReference type="Gene3D" id="3.30.200.20">
    <property type="entry name" value="Phosphorylase Kinase, domain 1"/>
    <property type="match status" value="1"/>
</dbReference>
<dbReference type="KEGG" id="ntn:D5366_08820"/>
<reference evidence="9 10" key="1">
    <citation type="submission" date="2018-09" db="EMBL/GenBank/DDBJ databases">
        <title>The complete genome sequence of Neokomagataea tanensis NBRC 106556(T).</title>
        <authorList>
            <person name="Chua K.-O."/>
            <person name="See-Too W.-S."/>
            <person name="Hong K.-W."/>
            <person name="Yin W.-F."/>
            <person name="Chan K.-G."/>
        </authorList>
    </citation>
    <scope>NUCLEOTIDE SEQUENCE [LARGE SCALE GENOMIC DNA]</scope>
    <source>
        <strain evidence="10">AH13 \ NBRC 106556</strain>
    </source>
</reference>
<protein>
    <recommendedName>
        <fullName evidence="3">S-methyl-5-thioribose kinase</fullName>
        <ecNumber evidence="3">2.7.1.100</ecNumber>
    </recommendedName>
</protein>
<keyword evidence="10" id="KW-1185">Reference proteome</keyword>
<evidence type="ECO:0000256" key="5">
    <source>
        <dbReference type="ARBA" id="ARBA00022741"/>
    </source>
</evidence>
<name>A0A4Y6V7D1_9PROT</name>
<dbReference type="InterPro" id="IPR011009">
    <property type="entry name" value="Kinase-like_dom_sf"/>
</dbReference>
<dbReference type="RefSeq" id="WP_141493145.1">
    <property type="nucleotide sequence ID" value="NZ_CP032485.1"/>
</dbReference>
<dbReference type="EMBL" id="CP032485">
    <property type="protein sequence ID" value="QDH25294.1"/>
    <property type="molecule type" value="Genomic_DNA"/>
</dbReference>
<evidence type="ECO:0000256" key="4">
    <source>
        <dbReference type="ARBA" id="ARBA00022679"/>
    </source>
</evidence>
<dbReference type="GO" id="GO:0009086">
    <property type="term" value="P:methionine biosynthetic process"/>
    <property type="evidence" value="ECO:0007669"/>
    <property type="project" value="InterPro"/>
</dbReference>
<dbReference type="PIRSF" id="PIRSF031134">
    <property type="entry name" value="MTRK"/>
    <property type="match status" value="1"/>
</dbReference>
<keyword evidence="6 9" id="KW-0418">Kinase</keyword>
<proteinExistence type="inferred from homology"/>
<feature type="domain" description="Aminoglycoside phosphotransferase" evidence="8">
    <location>
        <begin position="205"/>
        <end position="265"/>
    </location>
</feature>
<keyword evidence="7" id="KW-0067">ATP-binding</keyword>
<dbReference type="Pfam" id="PF01636">
    <property type="entry name" value="APH"/>
    <property type="match status" value="1"/>
</dbReference>
<dbReference type="EC" id="2.7.1.100" evidence="3"/>
<dbReference type="OrthoDB" id="9777791at2"/>
<evidence type="ECO:0000259" key="8">
    <source>
        <dbReference type="Pfam" id="PF01636"/>
    </source>
</evidence>
<sequence>MSYYALTPDTLRDYLAQDEALASRLGGTADTWHIREVSDGNLNLVFIVTGHLGAVCCKQALPHVRVAPTWPMPLERALFEARYMQRIAQAKTPHAVELYAFDNAMYLLVMEALLPHQVLRSQLIANKDIACFSAPIARYISHTAHASSWHTQRFETGSQILEEFSGNTALTRITVDLILSDPFRQSERNPTPEAELLPVIHAMQDDADLLRAVTHLQTRFLSARQALLHGDLHTGSIMLHDGDIRVIDGEFALMGPIGFDCGLYIANLILHACAAPSKADFIRNEIQIFWDTFTEEMQRLFDRPQGDAAQLLPEHEDKAFVSAFLQEIFQDTVGFCGLEIIRRTIGFAQIADYDLCETPEARLAARQAALSIGKALVLQHQHIASIAEILAIFSTD</sequence>
<dbReference type="PANTHER" id="PTHR34273:SF2">
    <property type="entry name" value="METHYLTHIORIBOSE KINASE"/>
    <property type="match status" value="1"/>
</dbReference>
<dbReference type="PANTHER" id="PTHR34273">
    <property type="entry name" value="METHYLTHIORIBOSE KINASE"/>
    <property type="match status" value="1"/>
</dbReference>
<evidence type="ECO:0000256" key="1">
    <source>
        <dbReference type="ARBA" id="ARBA00010165"/>
    </source>
</evidence>
<evidence type="ECO:0000313" key="9">
    <source>
        <dbReference type="EMBL" id="QDH25294.1"/>
    </source>
</evidence>
<organism evidence="9 10">
    <name type="scientific">Neokomagataea tanensis</name>
    <dbReference type="NCBI Taxonomy" id="661191"/>
    <lineage>
        <taxon>Bacteria</taxon>
        <taxon>Pseudomonadati</taxon>
        <taxon>Pseudomonadota</taxon>
        <taxon>Alphaproteobacteria</taxon>
        <taxon>Acetobacterales</taxon>
        <taxon>Acetobacteraceae</taxon>
        <taxon>Neokomagataea</taxon>
    </lineage>
</organism>
<accession>A0A4Y6V7D1</accession>
<evidence type="ECO:0000256" key="7">
    <source>
        <dbReference type="ARBA" id="ARBA00022840"/>
    </source>
</evidence>
<evidence type="ECO:0000256" key="2">
    <source>
        <dbReference type="ARBA" id="ARBA00011738"/>
    </source>
</evidence>
<comment type="subunit">
    <text evidence="2">Homodimer.</text>
</comment>
<gene>
    <name evidence="9" type="primary">mtnK</name>
    <name evidence="9" type="ORF">D5366_08820</name>
</gene>
<evidence type="ECO:0000313" key="10">
    <source>
        <dbReference type="Proteomes" id="UP000317214"/>
    </source>
</evidence>
<dbReference type="InterPro" id="IPR002575">
    <property type="entry name" value="Aminoglycoside_PTrfase"/>
</dbReference>
<dbReference type="SUPFAM" id="SSF56112">
    <property type="entry name" value="Protein kinase-like (PK-like)"/>
    <property type="match status" value="1"/>
</dbReference>
<dbReference type="AlphaFoldDB" id="A0A4Y6V7D1"/>
<dbReference type="GO" id="GO:0005524">
    <property type="term" value="F:ATP binding"/>
    <property type="evidence" value="ECO:0007669"/>
    <property type="project" value="UniProtKB-KW"/>
</dbReference>
<dbReference type="GO" id="GO:0046522">
    <property type="term" value="F:S-methyl-5-thioribose kinase activity"/>
    <property type="evidence" value="ECO:0007669"/>
    <property type="project" value="UniProtKB-EC"/>
</dbReference>
<comment type="similarity">
    <text evidence="1">Belongs to the methylthioribose kinase family.</text>
</comment>
<evidence type="ECO:0000256" key="6">
    <source>
        <dbReference type="ARBA" id="ARBA00022777"/>
    </source>
</evidence>
<dbReference type="Gene3D" id="3.90.1200.10">
    <property type="match status" value="1"/>
</dbReference>
<keyword evidence="5" id="KW-0547">Nucleotide-binding</keyword>
<dbReference type="Proteomes" id="UP000317214">
    <property type="component" value="Chromosome"/>
</dbReference>
<dbReference type="InterPro" id="IPR009212">
    <property type="entry name" value="Methylthioribose_kinase"/>
</dbReference>